<evidence type="ECO:0000313" key="1">
    <source>
        <dbReference type="EMBL" id="OHA91789.1"/>
    </source>
</evidence>
<accession>A0A1G2T4Q1</accession>
<comment type="caution">
    <text evidence="1">The sequence shown here is derived from an EMBL/GenBank/DDBJ whole genome shotgun (WGS) entry which is preliminary data.</text>
</comment>
<reference evidence="1 2" key="1">
    <citation type="journal article" date="2016" name="Nat. Commun.">
        <title>Thousands of microbial genomes shed light on interconnected biogeochemical processes in an aquifer system.</title>
        <authorList>
            <person name="Anantharaman K."/>
            <person name="Brown C.T."/>
            <person name="Hug L.A."/>
            <person name="Sharon I."/>
            <person name="Castelle C.J."/>
            <person name="Probst A.J."/>
            <person name="Thomas B.C."/>
            <person name="Singh A."/>
            <person name="Wilkins M.J."/>
            <person name="Karaoz U."/>
            <person name="Brodie E.L."/>
            <person name="Williams K.H."/>
            <person name="Hubbard S.S."/>
            <person name="Banfield J.F."/>
        </authorList>
    </citation>
    <scope>NUCLEOTIDE SEQUENCE [LARGE SCALE GENOMIC DNA]</scope>
</reference>
<dbReference type="EMBL" id="MHVI01000011">
    <property type="protein sequence ID" value="OHA91789.1"/>
    <property type="molecule type" value="Genomic_DNA"/>
</dbReference>
<gene>
    <name evidence="1" type="ORF">A2665_00975</name>
</gene>
<dbReference type="AlphaFoldDB" id="A0A1G2T4Q1"/>
<protein>
    <submittedName>
        <fullName evidence="1">Uncharacterized protein</fullName>
    </submittedName>
</protein>
<proteinExistence type="predicted"/>
<evidence type="ECO:0000313" key="2">
    <source>
        <dbReference type="Proteomes" id="UP000177746"/>
    </source>
</evidence>
<dbReference type="Proteomes" id="UP000177746">
    <property type="component" value="Unassembled WGS sequence"/>
</dbReference>
<name>A0A1G2T4Q1_9BACT</name>
<organism evidence="1 2">
    <name type="scientific">Candidatus Zambryskibacteria bacterium RIFCSPHIGHO2_01_FULL_46_30</name>
    <dbReference type="NCBI Taxonomy" id="1802739"/>
    <lineage>
        <taxon>Bacteria</taxon>
        <taxon>Candidatus Zambryskiibacteriota</taxon>
    </lineage>
</organism>
<sequence length="80" mass="8271">MVLARRKSIADPAKNTAKMELKTNTPVTPALPQLTSGEIISAVTGTNNCTIAATSNVSAIPPGLKREIRAPVSRTAGTAQ</sequence>